<dbReference type="SUPFAM" id="SSF57302">
    <property type="entry name" value="Snake toxin-like"/>
    <property type="match status" value="1"/>
</dbReference>
<evidence type="ECO:0000256" key="1">
    <source>
        <dbReference type="SAM" id="Phobius"/>
    </source>
</evidence>
<protein>
    <recommendedName>
        <fullName evidence="4">Secreted protein</fullName>
    </recommendedName>
</protein>
<evidence type="ECO:0000313" key="3">
    <source>
        <dbReference type="EMBL" id="NOV51189.1"/>
    </source>
</evidence>
<feature type="signal peptide" evidence="2">
    <location>
        <begin position="1"/>
        <end position="26"/>
    </location>
</feature>
<dbReference type="InterPro" id="IPR045860">
    <property type="entry name" value="Snake_toxin-like_sf"/>
</dbReference>
<keyword evidence="1" id="KW-0472">Membrane</keyword>
<organism evidence="3">
    <name type="scientific">Xenopsylla cheopis</name>
    <name type="common">Oriental rat flea</name>
    <name type="synonym">Pulex cheopis</name>
    <dbReference type="NCBI Taxonomy" id="163159"/>
    <lineage>
        <taxon>Eukaryota</taxon>
        <taxon>Metazoa</taxon>
        <taxon>Ecdysozoa</taxon>
        <taxon>Arthropoda</taxon>
        <taxon>Hexapoda</taxon>
        <taxon>Insecta</taxon>
        <taxon>Pterygota</taxon>
        <taxon>Neoptera</taxon>
        <taxon>Endopterygota</taxon>
        <taxon>Siphonaptera</taxon>
        <taxon>Pulicidae</taxon>
        <taxon>Xenopsyllinae</taxon>
        <taxon>Xenopsylla</taxon>
    </lineage>
</organism>
<feature type="transmembrane region" description="Helical" evidence="1">
    <location>
        <begin position="110"/>
        <end position="128"/>
    </location>
</feature>
<dbReference type="AlphaFoldDB" id="A0A6M2DXW3"/>
<dbReference type="EMBL" id="GIIL01007463">
    <property type="protein sequence ID" value="NOV51189.1"/>
    <property type="molecule type" value="Transcribed_RNA"/>
</dbReference>
<proteinExistence type="predicted"/>
<feature type="chain" id="PRO_5026804924" description="Secreted protein" evidence="2">
    <location>
        <begin position="27"/>
        <end position="129"/>
    </location>
</feature>
<keyword evidence="1" id="KW-1133">Transmembrane helix</keyword>
<reference evidence="3" key="1">
    <citation type="submission" date="2020-03" db="EMBL/GenBank/DDBJ databases">
        <title>Transcriptomic Profiling of the Digestive Tract of the Rat Flea, Xenopsylla cheopis, Following Blood Feeding and Infection with Yersinia pestis.</title>
        <authorList>
            <person name="Bland D.M."/>
            <person name="Martens C.A."/>
            <person name="Virtaneva K."/>
            <person name="Kanakabandi K."/>
            <person name="Long D."/>
            <person name="Rosenke R."/>
            <person name="Saturday G.A."/>
            <person name="Hoyt F.H."/>
            <person name="Bruno D.P."/>
            <person name="Ribeiro J.M.C."/>
            <person name="Hinnebusch J."/>
        </authorList>
    </citation>
    <scope>NUCLEOTIDE SEQUENCE</scope>
</reference>
<name>A0A6M2DXW3_XENCH</name>
<sequence length="129" mass="14561">MRSNSKWVYSVAITLTLIAVISSASGQQYASNLQCYDCQSKGCTQMKYCGENQYCLRATIKDKNGVFHHNKQCVPTILDCTKYKKDMADKGFVVSDCKTCNYNLCNNSGFLKPSMFGILCLIFISIYFH</sequence>
<evidence type="ECO:0000256" key="2">
    <source>
        <dbReference type="SAM" id="SignalP"/>
    </source>
</evidence>
<accession>A0A6M2DXW3</accession>
<keyword evidence="2" id="KW-0732">Signal</keyword>
<keyword evidence="1" id="KW-0812">Transmembrane</keyword>
<evidence type="ECO:0008006" key="4">
    <source>
        <dbReference type="Google" id="ProtNLM"/>
    </source>
</evidence>